<evidence type="ECO:0000313" key="5">
    <source>
        <dbReference type="Proteomes" id="UP000228949"/>
    </source>
</evidence>
<evidence type="ECO:0000259" key="3">
    <source>
        <dbReference type="PROSITE" id="PS01031"/>
    </source>
</evidence>
<dbReference type="InterPro" id="IPR002068">
    <property type="entry name" value="A-crystallin/Hsp20_dom"/>
</dbReference>
<organism evidence="4 5">
    <name type="scientific">Candidatus Wolfebacteria bacterium CG03_land_8_20_14_0_80_40_12</name>
    <dbReference type="NCBI Taxonomy" id="1975069"/>
    <lineage>
        <taxon>Bacteria</taxon>
        <taxon>Candidatus Wolfeibacteriota</taxon>
    </lineage>
</organism>
<gene>
    <name evidence="4" type="ORF">COS61_02660</name>
</gene>
<dbReference type="SUPFAM" id="SSF49764">
    <property type="entry name" value="HSP20-like chaperones"/>
    <property type="match status" value="1"/>
</dbReference>
<dbReference type="EMBL" id="PEVJ01000065">
    <property type="protein sequence ID" value="PIU98213.1"/>
    <property type="molecule type" value="Genomic_DNA"/>
</dbReference>
<evidence type="ECO:0000256" key="1">
    <source>
        <dbReference type="PROSITE-ProRule" id="PRU00285"/>
    </source>
</evidence>
<feature type="domain" description="SHSP" evidence="3">
    <location>
        <begin position="40"/>
        <end position="152"/>
    </location>
</feature>
<proteinExistence type="inferred from homology"/>
<evidence type="ECO:0000313" key="4">
    <source>
        <dbReference type="EMBL" id="PIU98213.1"/>
    </source>
</evidence>
<dbReference type="Gene3D" id="2.60.40.790">
    <property type="match status" value="1"/>
</dbReference>
<dbReference type="InterPro" id="IPR008978">
    <property type="entry name" value="HSP20-like_chaperone"/>
</dbReference>
<sequence length="152" mass="17433">MDKNTKNFFEKLAGVDVNEEEFKPEIKKSEELPESSSEIFEESEGELAVDVHQTPSVFIIESAIAGVKPEDIDILLTPESITIKGNRFKEEKIKAENYIHQECFWGRFSRTVILPQEIDVDKTQAIIKNGVLKITLPKINRAKNKKIKVRFE</sequence>
<dbReference type="InterPro" id="IPR031107">
    <property type="entry name" value="Small_HSP"/>
</dbReference>
<protein>
    <submittedName>
        <fullName evidence="4">Molecular chaperone</fullName>
    </submittedName>
</protein>
<reference evidence="5" key="1">
    <citation type="submission" date="2017-09" db="EMBL/GenBank/DDBJ databases">
        <title>Depth-based differentiation of microbial function through sediment-hosted aquifers and enrichment of novel symbionts in the deep terrestrial subsurface.</title>
        <authorList>
            <person name="Probst A.J."/>
            <person name="Ladd B."/>
            <person name="Jarett J.K."/>
            <person name="Geller-Mcgrath D.E."/>
            <person name="Sieber C.M.K."/>
            <person name="Emerson J.B."/>
            <person name="Anantharaman K."/>
            <person name="Thomas B.C."/>
            <person name="Malmstrom R."/>
            <person name="Stieglmeier M."/>
            <person name="Klingl A."/>
            <person name="Woyke T."/>
            <person name="Ryan C.M."/>
            <person name="Banfield J.F."/>
        </authorList>
    </citation>
    <scope>NUCLEOTIDE SEQUENCE [LARGE SCALE GENOMIC DNA]</scope>
</reference>
<comment type="caution">
    <text evidence="4">The sequence shown here is derived from an EMBL/GenBank/DDBJ whole genome shotgun (WGS) entry which is preliminary data.</text>
</comment>
<dbReference type="CDD" id="cd06464">
    <property type="entry name" value="ACD_sHsps-like"/>
    <property type="match status" value="1"/>
</dbReference>
<dbReference type="PROSITE" id="PS01031">
    <property type="entry name" value="SHSP"/>
    <property type="match status" value="1"/>
</dbReference>
<dbReference type="Pfam" id="PF00011">
    <property type="entry name" value="HSP20"/>
    <property type="match status" value="1"/>
</dbReference>
<accession>A0A2M7B512</accession>
<comment type="similarity">
    <text evidence="1 2">Belongs to the small heat shock protein (HSP20) family.</text>
</comment>
<name>A0A2M7B512_9BACT</name>
<evidence type="ECO:0000256" key="2">
    <source>
        <dbReference type="RuleBase" id="RU003616"/>
    </source>
</evidence>
<dbReference type="AlphaFoldDB" id="A0A2M7B512"/>
<dbReference type="Proteomes" id="UP000228949">
    <property type="component" value="Unassembled WGS sequence"/>
</dbReference>
<dbReference type="PANTHER" id="PTHR11527">
    <property type="entry name" value="HEAT-SHOCK PROTEIN 20 FAMILY MEMBER"/>
    <property type="match status" value="1"/>
</dbReference>